<organism evidence="2 3">
    <name type="scientific">Algoriphagus aquaeductus</name>
    <dbReference type="NCBI Taxonomy" id="475299"/>
    <lineage>
        <taxon>Bacteria</taxon>
        <taxon>Pseudomonadati</taxon>
        <taxon>Bacteroidota</taxon>
        <taxon>Cytophagia</taxon>
        <taxon>Cytophagales</taxon>
        <taxon>Cyclobacteriaceae</taxon>
        <taxon>Algoriphagus</taxon>
    </lineage>
</organism>
<accession>A0A326RKV3</accession>
<dbReference type="AlphaFoldDB" id="A0A326RKV3"/>
<dbReference type="InterPro" id="IPR041657">
    <property type="entry name" value="HTH_17"/>
</dbReference>
<dbReference type="Pfam" id="PF12728">
    <property type="entry name" value="HTH_17"/>
    <property type="match status" value="1"/>
</dbReference>
<evidence type="ECO:0000313" key="3">
    <source>
        <dbReference type="Proteomes" id="UP000248917"/>
    </source>
</evidence>
<sequence length="98" mass="11101">MKYEKFNPNQIILMNSEQLGELIQGIQEVKALVKAKISQDAIPELLRTPDVKRLLKVGESTLAGLRQNGTLHFTKIGGSIYYLKRDIEKIILENYSGK</sequence>
<dbReference type="PANTHER" id="PTHR34585:SF22">
    <property type="entry name" value="HELIX-TURN-HELIX DOMAIN-CONTAINING PROTEIN"/>
    <property type="match status" value="1"/>
</dbReference>
<comment type="caution">
    <text evidence="2">The sequence shown here is derived from an EMBL/GenBank/DDBJ whole genome shotgun (WGS) entry which is preliminary data.</text>
</comment>
<dbReference type="RefSeq" id="WP_111394130.1">
    <property type="nucleotide sequence ID" value="NZ_QKTX01000014.1"/>
</dbReference>
<evidence type="ECO:0000313" key="2">
    <source>
        <dbReference type="EMBL" id="PZV79583.1"/>
    </source>
</evidence>
<dbReference type="Proteomes" id="UP000248917">
    <property type="component" value="Unassembled WGS sequence"/>
</dbReference>
<dbReference type="PANTHER" id="PTHR34585">
    <property type="match status" value="1"/>
</dbReference>
<evidence type="ECO:0000259" key="1">
    <source>
        <dbReference type="Pfam" id="PF12728"/>
    </source>
</evidence>
<protein>
    <submittedName>
        <fullName evidence="2">Helix-turn-helix protein</fullName>
    </submittedName>
</protein>
<keyword evidence="3" id="KW-1185">Reference proteome</keyword>
<gene>
    <name evidence="2" type="ORF">CLV31_11415</name>
</gene>
<name>A0A326RKV3_9BACT</name>
<feature type="domain" description="Helix-turn-helix" evidence="1">
    <location>
        <begin position="45"/>
        <end position="93"/>
    </location>
</feature>
<dbReference type="EMBL" id="QKTX01000014">
    <property type="protein sequence ID" value="PZV79583.1"/>
    <property type="molecule type" value="Genomic_DNA"/>
</dbReference>
<dbReference type="OrthoDB" id="1524679at2"/>
<proteinExistence type="predicted"/>
<reference evidence="2 3" key="1">
    <citation type="submission" date="2018-06" db="EMBL/GenBank/DDBJ databases">
        <title>Genomic Encyclopedia of Archaeal and Bacterial Type Strains, Phase II (KMG-II): from individual species to whole genera.</title>
        <authorList>
            <person name="Goeker M."/>
        </authorList>
    </citation>
    <scope>NUCLEOTIDE SEQUENCE [LARGE SCALE GENOMIC DNA]</scope>
    <source>
        <strain evidence="2 3">T4</strain>
    </source>
</reference>